<name>X1P179_9ZZZZ</name>
<reference evidence="1" key="1">
    <citation type="journal article" date="2014" name="Front. Microbiol.">
        <title>High frequency of phylogenetically diverse reductive dehalogenase-homologous genes in deep subseafloor sedimentary metagenomes.</title>
        <authorList>
            <person name="Kawai M."/>
            <person name="Futagami T."/>
            <person name="Toyoda A."/>
            <person name="Takaki Y."/>
            <person name="Nishi S."/>
            <person name="Hori S."/>
            <person name="Arai W."/>
            <person name="Tsubouchi T."/>
            <person name="Morono Y."/>
            <person name="Uchiyama I."/>
            <person name="Ito T."/>
            <person name="Fujiyama A."/>
            <person name="Inagaki F."/>
            <person name="Takami H."/>
        </authorList>
    </citation>
    <scope>NUCLEOTIDE SEQUENCE</scope>
    <source>
        <strain evidence="1">Expedition CK06-06</strain>
    </source>
</reference>
<evidence type="ECO:0000313" key="1">
    <source>
        <dbReference type="EMBL" id="GAI32790.1"/>
    </source>
</evidence>
<organism evidence="1">
    <name type="scientific">marine sediment metagenome</name>
    <dbReference type="NCBI Taxonomy" id="412755"/>
    <lineage>
        <taxon>unclassified sequences</taxon>
        <taxon>metagenomes</taxon>
        <taxon>ecological metagenomes</taxon>
    </lineage>
</organism>
<gene>
    <name evidence="1" type="ORF">S06H3_50809</name>
</gene>
<accession>X1P179</accession>
<protein>
    <recommendedName>
        <fullName evidence="2">ACT domain-containing protein</fullName>
    </recommendedName>
</protein>
<comment type="caution">
    <text evidence="1">The sequence shown here is derived from an EMBL/GenBank/DDBJ whole genome shotgun (WGS) entry which is preliminary data.</text>
</comment>
<dbReference type="EMBL" id="BARV01032199">
    <property type="protein sequence ID" value="GAI32790.1"/>
    <property type="molecule type" value="Genomic_DNA"/>
</dbReference>
<dbReference type="AlphaFoldDB" id="X1P179"/>
<sequence length="66" mass="7464">GEGKALEEIISCLNGADQNITTLHIYKRRGRAKKNLVIHLDSLDVEQCMAELKNKGYKVIVRVRNV</sequence>
<evidence type="ECO:0008006" key="2">
    <source>
        <dbReference type="Google" id="ProtNLM"/>
    </source>
</evidence>
<proteinExistence type="predicted"/>
<feature type="non-terminal residue" evidence="1">
    <location>
        <position position="1"/>
    </location>
</feature>